<proteinExistence type="predicted"/>
<dbReference type="AlphaFoldDB" id="A0A0D2LMM5"/>
<evidence type="ECO:0000313" key="3">
    <source>
        <dbReference type="Proteomes" id="UP000054498"/>
    </source>
</evidence>
<evidence type="ECO:0000256" key="1">
    <source>
        <dbReference type="SAM" id="MobiDB-lite"/>
    </source>
</evidence>
<evidence type="ECO:0008006" key="4">
    <source>
        <dbReference type="Google" id="ProtNLM"/>
    </source>
</evidence>
<gene>
    <name evidence="2" type="ORF">MNEG_0391</name>
</gene>
<dbReference type="KEGG" id="mng:MNEG_0391"/>
<protein>
    <recommendedName>
        <fullName evidence="4">TraB domain-containing protein</fullName>
    </recommendedName>
</protein>
<accession>A0A0D2LMM5</accession>
<feature type="region of interest" description="Disordered" evidence="1">
    <location>
        <begin position="288"/>
        <end position="322"/>
    </location>
</feature>
<dbReference type="GeneID" id="25726509"/>
<feature type="region of interest" description="Disordered" evidence="1">
    <location>
        <begin position="101"/>
        <end position="129"/>
    </location>
</feature>
<feature type="compositionally biased region" description="Low complexity" evidence="1">
    <location>
        <begin position="288"/>
        <end position="321"/>
    </location>
</feature>
<name>A0A0D2LMM5_9CHLO</name>
<dbReference type="InterPro" id="IPR046345">
    <property type="entry name" value="TraB_PrgY-like"/>
</dbReference>
<dbReference type="EMBL" id="KK100250">
    <property type="protein sequence ID" value="KIZ07554.1"/>
    <property type="molecule type" value="Genomic_DNA"/>
</dbReference>
<keyword evidence="3" id="KW-1185">Reference proteome</keyword>
<dbReference type="Proteomes" id="UP000054498">
    <property type="component" value="Unassembled WGS sequence"/>
</dbReference>
<dbReference type="OrthoDB" id="48306at2759"/>
<feature type="compositionally biased region" description="Basic and acidic residues" evidence="1">
    <location>
        <begin position="115"/>
        <end position="125"/>
    </location>
</feature>
<reference evidence="2 3" key="1">
    <citation type="journal article" date="2013" name="BMC Genomics">
        <title>Reconstruction of the lipid metabolism for the microalga Monoraphidium neglectum from its genome sequence reveals characteristics suitable for biofuel production.</title>
        <authorList>
            <person name="Bogen C."/>
            <person name="Al-Dilaimi A."/>
            <person name="Albersmeier A."/>
            <person name="Wichmann J."/>
            <person name="Grundmann M."/>
            <person name="Rupp O."/>
            <person name="Lauersen K.J."/>
            <person name="Blifernez-Klassen O."/>
            <person name="Kalinowski J."/>
            <person name="Goesmann A."/>
            <person name="Mussgnug J.H."/>
            <person name="Kruse O."/>
        </authorList>
    </citation>
    <scope>NUCLEOTIDE SEQUENCE [LARGE SCALE GENOMIC DNA]</scope>
    <source>
        <strain evidence="2 3">SAG 48.87</strain>
    </source>
</reference>
<dbReference type="RefSeq" id="XP_013906573.1">
    <property type="nucleotide sequence ID" value="XM_014051119.1"/>
</dbReference>
<organism evidence="2 3">
    <name type="scientific">Monoraphidium neglectum</name>
    <dbReference type="NCBI Taxonomy" id="145388"/>
    <lineage>
        <taxon>Eukaryota</taxon>
        <taxon>Viridiplantae</taxon>
        <taxon>Chlorophyta</taxon>
        <taxon>core chlorophytes</taxon>
        <taxon>Chlorophyceae</taxon>
        <taxon>CS clade</taxon>
        <taxon>Sphaeropleales</taxon>
        <taxon>Selenastraceae</taxon>
        <taxon>Monoraphidium</taxon>
    </lineage>
</organism>
<evidence type="ECO:0000313" key="2">
    <source>
        <dbReference type="EMBL" id="KIZ07554.1"/>
    </source>
</evidence>
<dbReference type="PANTHER" id="PTHR21530">
    <property type="entry name" value="PHEROMONE SHUTDOWN PROTEIN"/>
    <property type="match status" value="1"/>
</dbReference>
<sequence length="726" mass="75910">MPDLKVPGECRCSGAAAELPVALRNATAVLKANDATVYVLGVSHVSAVACDQIKELVAAVKPEVVVVEVCKDRTPLLVDPETMTKAPDTWTCTRIDFDGLPSAKKDGDNDEEKDKDDKDKEKTPEQKAAAAAEKALAREVWPTAEDLAPLLRTRIGRIITTSEVEGDVATLEATGLFSRVRPACDAGRPGDAPLFCAVKAEGEAGGLELEYVAPLGCTRFVVQPRSLPAIKSLGVRLDSSLKASGVTQEQLDEVAAEALAAATADPPRTPLLVYLAARKRLIDLVRGSQQQQQGQQQEGAEALQQQQQQQDGGSGSSGADDVIVDFTGIDSGKAEAVVRARRLGDGDAPFVSGLESSAEEGADIERFRPMRRGVQLSPRMSLPAEAAARMNAIKAARRAEAAMTARGAAAGGVRPYYFRWWRPEEVAPADLTTPEPDPSKDLLAMVLTRAYSGLQAKAGRAAGVESGAAWRAAMRAATEHGASQVILGDRPAMISQRRLADAMFPETAARLGGALALLAAAAVAGNVGPLPDLLDGALPGAGAGAGAAALAVGLAAAAAVLWPVVGPLVEVWQFSKLDGPAVEDAVAVKEPIQANLDKPLLFWGEDALLRWPGVWTPLIAERDAYMARVAAAAATGAPTGAPAYVADEANGQLVWRYAMARDAPEGSAPKGLGEGEYLPPAGAKNVVVVVGTAHVRGMCREWETALARPGDVGKLAPAAEQRPDKE</sequence>
<dbReference type="PANTHER" id="PTHR21530:SF7">
    <property type="entry name" value="TRAB DOMAIN-CONTAINING PROTEIN"/>
    <property type="match status" value="1"/>
</dbReference>